<evidence type="ECO:0000313" key="1">
    <source>
        <dbReference type="EMBL" id="KFB35885.1"/>
    </source>
</evidence>
<dbReference type="EMBL" id="ATLV01011154">
    <property type="status" value="NOT_ANNOTATED_CDS"/>
    <property type="molecule type" value="Genomic_DNA"/>
</dbReference>
<dbReference type="VEuPathDB" id="VectorBase:ASIC002838"/>
<reference evidence="2" key="2">
    <citation type="submission" date="2020-05" db="UniProtKB">
        <authorList>
            <consortium name="EnsemblMetazoa"/>
        </authorList>
    </citation>
    <scope>IDENTIFICATION</scope>
</reference>
<gene>
    <name evidence="1" type="ORF">ZHAS_00002838</name>
</gene>
<sequence>MFMFHQGFPPLANPHHKQHALTLPHAEKRMVPYIDNSWSYICPITAGFVGQTFRRTFIYHPPGQHRTMSIVGQMSTDYDQPGENIRETMEPHTISPLHLHHGRLEWNGNESSPTDHLFFQPHAW</sequence>
<accession>A0A084VD41</accession>
<name>A0A084VD41_ANOSI</name>
<evidence type="ECO:0000313" key="3">
    <source>
        <dbReference type="Proteomes" id="UP000030765"/>
    </source>
</evidence>
<keyword evidence="3" id="KW-1185">Reference proteome</keyword>
<dbReference type="EnsemblMetazoa" id="ASIC002838-RA">
    <property type="protein sequence ID" value="ASIC002838-PA"/>
    <property type="gene ID" value="ASIC002838"/>
</dbReference>
<organism evidence="1">
    <name type="scientific">Anopheles sinensis</name>
    <name type="common">Mosquito</name>
    <dbReference type="NCBI Taxonomy" id="74873"/>
    <lineage>
        <taxon>Eukaryota</taxon>
        <taxon>Metazoa</taxon>
        <taxon>Ecdysozoa</taxon>
        <taxon>Arthropoda</taxon>
        <taxon>Hexapoda</taxon>
        <taxon>Insecta</taxon>
        <taxon>Pterygota</taxon>
        <taxon>Neoptera</taxon>
        <taxon>Endopterygota</taxon>
        <taxon>Diptera</taxon>
        <taxon>Nematocera</taxon>
        <taxon>Culicoidea</taxon>
        <taxon>Culicidae</taxon>
        <taxon>Anophelinae</taxon>
        <taxon>Anopheles</taxon>
    </lineage>
</organism>
<reference evidence="1 3" key="1">
    <citation type="journal article" date="2014" name="BMC Genomics">
        <title>Genome sequence of Anopheles sinensis provides insight into genetics basis of mosquito competence for malaria parasites.</title>
        <authorList>
            <person name="Zhou D."/>
            <person name="Zhang D."/>
            <person name="Ding G."/>
            <person name="Shi L."/>
            <person name="Hou Q."/>
            <person name="Ye Y."/>
            <person name="Xu Y."/>
            <person name="Zhou H."/>
            <person name="Xiong C."/>
            <person name="Li S."/>
            <person name="Yu J."/>
            <person name="Hong S."/>
            <person name="Yu X."/>
            <person name="Zou P."/>
            <person name="Chen C."/>
            <person name="Chang X."/>
            <person name="Wang W."/>
            <person name="Lv Y."/>
            <person name="Sun Y."/>
            <person name="Ma L."/>
            <person name="Shen B."/>
            <person name="Zhu C."/>
        </authorList>
    </citation>
    <scope>NUCLEOTIDE SEQUENCE [LARGE SCALE GENOMIC DNA]</scope>
</reference>
<dbReference type="EMBL" id="KE524645">
    <property type="protein sequence ID" value="KFB35885.1"/>
    <property type="molecule type" value="Genomic_DNA"/>
</dbReference>
<dbReference type="Proteomes" id="UP000030765">
    <property type="component" value="Unassembled WGS sequence"/>
</dbReference>
<dbReference type="AlphaFoldDB" id="A0A084VD41"/>
<evidence type="ECO:0000313" key="2">
    <source>
        <dbReference type="EnsemblMetazoa" id="ASIC002838-PA"/>
    </source>
</evidence>
<protein>
    <submittedName>
        <fullName evidence="1 2">Integrating conjugative element protein</fullName>
    </submittedName>
</protein>
<proteinExistence type="predicted"/>